<evidence type="ECO:0000256" key="2">
    <source>
        <dbReference type="ARBA" id="ARBA00022692"/>
    </source>
</evidence>
<dbReference type="EMBL" id="JAKNSF020000103">
    <property type="protein sequence ID" value="KAK7715900.1"/>
    <property type="molecule type" value="Genomic_DNA"/>
</dbReference>
<dbReference type="PANTHER" id="PTHR23502">
    <property type="entry name" value="MAJOR FACILITATOR SUPERFAMILY"/>
    <property type="match status" value="1"/>
</dbReference>
<dbReference type="PROSITE" id="PS50850">
    <property type="entry name" value="MFS"/>
    <property type="match status" value="1"/>
</dbReference>
<feature type="transmembrane region" description="Helical" evidence="6">
    <location>
        <begin position="65"/>
        <end position="86"/>
    </location>
</feature>
<dbReference type="Proteomes" id="UP001430848">
    <property type="component" value="Unassembled WGS sequence"/>
</dbReference>
<dbReference type="InterPro" id="IPR011701">
    <property type="entry name" value="MFS"/>
</dbReference>
<dbReference type="Gene3D" id="1.20.1250.20">
    <property type="entry name" value="MFS general substrate transporter like domains"/>
    <property type="match status" value="1"/>
</dbReference>
<feature type="transmembrane region" description="Helical" evidence="6">
    <location>
        <begin position="221"/>
        <end position="241"/>
    </location>
</feature>
<keyword evidence="9" id="KW-1185">Reference proteome</keyword>
<comment type="caution">
    <text evidence="8">The sequence shown here is derived from an EMBL/GenBank/DDBJ whole genome shotgun (WGS) entry which is preliminary data.</text>
</comment>
<organism evidence="8 9">
    <name type="scientific">Diaporthe eres</name>
    <name type="common">Phomopsis oblonga</name>
    <dbReference type="NCBI Taxonomy" id="83184"/>
    <lineage>
        <taxon>Eukaryota</taxon>
        <taxon>Fungi</taxon>
        <taxon>Dikarya</taxon>
        <taxon>Ascomycota</taxon>
        <taxon>Pezizomycotina</taxon>
        <taxon>Sordariomycetes</taxon>
        <taxon>Sordariomycetidae</taxon>
        <taxon>Diaporthales</taxon>
        <taxon>Diaporthaceae</taxon>
        <taxon>Diaporthe</taxon>
        <taxon>Diaporthe eres species complex</taxon>
    </lineage>
</organism>
<evidence type="ECO:0000313" key="8">
    <source>
        <dbReference type="EMBL" id="KAK7715900.1"/>
    </source>
</evidence>
<feature type="transmembrane region" description="Helical" evidence="6">
    <location>
        <begin position="98"/>
        <end position="121"/>
    </location>
</feature>
<feature type="transmembrane region" description="Helical" evidence="6">
    <location>
        <begin position="128"/>
        <end position="150"/>
    </location>
</feature>
<dbReference type="InterPro" id="IPR020846">
    <property type="entry name" value="MFS_dom"/>
</dbReference>
<protein>
    <recommendedName>
        <fullName evidence="7">Major facilitator superfamily (MFS) profile domain-containing protein</fullName>
    </recommendedName>
</protein>
<accession>A0ABR1NUR7</accession>
<dbReference type="Pfam" id="PF07690">
    <property type="entry name" value="MFS_1"/>
    <property type="match status" value="1"/>
</dbReference>
<evidence type="ECO:0000256" key="3">
    <source>
        <dbReference type="ARBA" id="ARBA00022989"/>
    </source>
</evidence>
<proteinExistence type="predicted"/>
<dbReference type="InterPro" id="IPR036259">
    <property type="entry name" value="MFS_trans_sf"/>
</dbReference>
<dbReference type="SUPFAM" id="SSF103473">
    <property type="entry name" value="MFS general substrate transporter"/>
    <property type="match status" value="1"/>
</dbReference>
<feature type="transmembrane region" description="Helical" evidence="6">
    <location>
        <begin position="376"/>
        <end position="395"/>
    </location>
</feature>
<keyword evidence="4 6" id="KW-0472">Membrane</keyword>
<feature type="domain" description="Major facilitator superfamily (MFS) profile" evidence="7">
    <location>
        <begin position="65"/>
        <end position="459"/>
    </location>
</feature>
<name>A0ABR1NUR7_DIAER</name>
<feature type="transmembrane region" description="Helical" evidence="6">
    <location>
        <begin position="192"/>
        <end position="215"/>
    </location>
</feature>
<reference evidence="8 9" key="1">
    <citation type="submission" date="2024-02" db="EMBL/GenBank/DDBJ databases">
        <title>De novo assembly and annotation of 12 fungi associated with fruit tree decline syndrome in Ontario, Canada.</title>
        <authorList>
            <person name="Sulman M."/>
            <person name="Ellouze W."/>
            <person name="Ilyukhin E."/>
        </authorList>
    </citation>
    <scope>NUCLEOTIDE SEQUENCE [LARGE SCALE GENOMIC DNA]</scope>
    <source>
        <strain evidence="8 9">M169</strain>
    </source>
</reference>
<dbReference type="PANTHER" id="PTHR23502:SF47">
    <property type="entry name" value="MAJOR FACILITATOR SUPERFAMILY (MFS) PROFILE DOMAIN-CONTAINING PROTEIN-RELATED"/>
    <property type="match status" value="1"/>
</dbReference>
<keyword evidence="2 6" id="KW-0812">Transmembrane</keyword>
<feature type="transmembrane region" description="Helical" evidence="6">
    <location>
        <begin position="336"/>
        <end position="356"/>
    </location>
</feature>
<evidence type="ECO:0000256" key="6">
    <source>
        <dbReference type="SAM" id="Phobius"/>
    </source>
</evidence>
<comment type="subcellular location">
    <subcellularLocation>
        <location evidence="1">Membrane</location>
        <topology evidence="1">Multi-pass membrane protein</topology>
    </subcellularLocation>
</comment>
<feature type="transmembrane region" description="Helical" evidence="6">
    <location>
        <begin position="297"/>
        <end position="316"/>
    </location>
</feature>
<sequence length="459" mass="50280">MDTPISAAPTLAGDRTPPAGQPLSDATDSSPDTAGESDRDPDDVVDWDGPDDPECPRNWPARRKVLFVVVTSGMITCVSFGSSVFAPAEHVFAEAFGVPLVVGQLGVALWILGFFAGPIFFGPVSELFGHLLPLAVAVAGMSVFQIPIALGGNVRTVLICRFFSGAFGSGAFAVVSGTYFELYEPIPRGVALASSGMSINLGATIAPVAGAFLSYEAHWRWTAWVTLIFAGVLCFAALFTVRETSSRKILQLKAWRLRFETRNWALHAKSEETPIEFHDIIQRYLTKPVRIIVQEPILVILTAYLTLVYGILYLSFQAFPAAYQQRGWSVPMSNVPFLAVLLGVVSAFLTCSLYTVTYYKRRVITNNGMTEPEWRLPPMILGAGLLPPSLFWFGWSGNVHWICQVIASYMIGYGLLLIFITGIVYLVDVYQHHANSAMSIHVIIRSLIASSFPLWANIM</sequence>
<evidence type="ECO:0000256" key="4">
    <source>
        <dbReference type="ARBA" id="ARBA00023136"/>
    </source>
</evidence>
<feature type="region of interest" description="Disordered" evidence="5">
    <location>
        <begin position="1"/>
        <end position="56"/>
    </location>
</feature>
<feature type="compositionally biased region" description="Acidic residues" evidence="5">
    <location>
        <begin position="39"/>
        <end position="53"/>
    </location>
</feature>
<feature type="transmembrane region" description="Helical" evidence="6">
    <location>
        <begin position="156"/>
        <end position="180"/>
    </location>
</feature>
<keyword evidence="3 6" id="KW-1133">Transmembrane helix</keyword>
<evidence type="ECO:0000256" key="1">
    <source>
        <dbReference type="ARBA" id="ARBA00004141"/>
    </source>
</evidence>
<evidence type="ECO:0000256" key="5">
    <source>
        <dbReference type="SAM" id="MobiDB-lite"/>
    </source>
</evidence>
<evidence type="ECO:0000313" key="9">
    <source>
        <dbReference type="Proteomes" id="UP001430848"/>
    </source>
</evidence>
<evidence type="ECO:0000259" key="7">
    <source>
        <dbReference type="PROSITE" id="PS50850"/>
    </source>
</evidence>
<feature type="transmembrane region" description="Helical" evidence="6">
    <location>
        <begin position="407"/>
        <end position="427"/>
    </location>
</feature>
<gene>
    <name evidence="8" type="ORF">SLS63_011239</name>
</gene>